<gene>
    <name evidence="1" type="ORF">E5331_03330</name>
</gene>
<dbReference type="EMBL" id="SRYB01000003">
    <property type="protein sequence ID" value="TGY80283.1"/>
    <property type="molecule type" value="Genomic_DNA"/>
</dbReference>
<protein>
    <submittedName>
        <fullName evidence="1">M56 family metallopeptidase</fullName>
    </submittedName>
</protein>
<sequence length="378" mass="43065">MGAITQYALQVALLLCVVYLLYKWTLASCTFSRFNRVVLLCMYVIVLIAIPAYTLYSSAYTEPDAESPELQIKEEVTALSDRPAPMWPKIVSIIYMAGAIVAIVVTSHSILHIMQIIRHGVKEKRDKFTLVFSDNKKISPFSWGKYIVVPYEETPNDDLDMIIAHERVHINLCHWIDLAIGQAIIIINWFNPAAYLMMRELQNVHEFEVDNFMIKSGIDRRQYQMLLIRNASGSLFPSIADSLCHGQLKTRIKLMMSPRSNPLRKVLASLFVPIVAMTIFGINTPVLASQLSEIAGTYIFTSDYNQLIYEVYGVNHLVYYTRDGQLVSISMDLPEGETPKFYINKHLASQSELSHIKSDDVLFIMGDSNNHRFIIKTK</sequence>
<name>A0AC61RJS7_9BACT</name>
<accession>A0AC61RJS7</accession>
<reference evidence="1" key="1">
    <citation type="submission" date="2019-04" db="EMBL/GenBank/DDBJ databases">
        <title>Microbes associate with the intestines of laboratory mice.</title>
        <authorList>
            <person name="Navarre W."/>
            <person name="Wong E."/>
            <person name="Huang K."/>
            <person name="Tropini C."/>
            <person name="Ng K."/>
            <person name="Yu B."/>
        </authorList>
    </citation>
    <scope>NUCLEOTIDE SEQUENCE</scope>
    <source>
        <strain evidence="1">NM04_E33</strain>
    </source>
</reference>
<evidence type="ECO:0000313" key="2">
    <source>
        <dbReference type="Proteomes" id="UP000306319"/>
    </source>
</evidence>
<evidence type="ECO:0000313" key="1">
    <source>
        <dbReference type="EMBL" id="TGY80283.1"/>
    </source>
</evidence>
<proteinExistence type="predicted"/>
<comment type="caution">
    <text evidence="1">The sequence shown here is derived from an EMBL/GenBank/DDBJ whole genome shotgun (WGS) entry which is preliminary data.</text>
</comment>
<keyword evidence="2" id="KW-1185">Reference proteome</keyword>
<dbReference type="Proteomes" id="UP000306319">
    <property type="component" value="Unassembled WGS sequence"/>
</dbReference>
<organism evidence="1 2">
    <name type="scientific">Lepagella muris</name>
    <dbReference type="NCBI Taxonomy" id="3032870"/>
    <lineage>
        <taxon>Bacteria</taxon>
        <taxon>Pseudomonadati</taxon>
        <taxon>Bacteroidota</taxon>
        <taxon>Bacteroidia</taxon>
        <taxon>Bacteroidales</taxon>
        <taxon>Muribaculaceae</taxon>
        <taxon>Lepagella</taxon>
    </lineage>
</organism>